<evidence type="ECO:0000259" key="3">
    <source>
        <dbReference type="Pfam" id="PF12256"/>
    </source>
</evidence>
<dbReference type="PANTHER" id="PTHR32305:SF15">
    <property type="entry name" value="PROTEIN RHSA-RELATED"/>
    <property type="match status" value="1"/>
</dbReference>
<feature type="domain" description="Insecticide toxin TcdB middle/N-terminal" evidence="3">
    <location>
        <begin position="1259"/>
        <end position="1403"/>
    </location>
</feature>
<dbReference type="Pfam" id="PF12256">
    <property type="entry name" value="TcdB_toxin_midN"/>
    <property type="match status" value="1"/>
</dbReference>
<evidence type="ECO:0000256" key="1">
    <source>
        <dbReference type="ARBA" id="ARBA00022737"/>
    </source>
</evidence>
<evidence type="ECO:0000259" key="4">
    <source>
        <dbReference type="Pfam" id="PF25023"/>
    </source>
</evidence>
<reference evidence="5 6" key="1">
    <citation type="submission" date="2020-01" db="EMBL/GenBank/DDBJ databases">
        <title>Complete genome sequence of a human oral phylogroup 1 Treponema sp. strain ATCC 700766, originally isolated from periodontitis dental plaque.</title>
        <authorList>
            <person name="Chan Y."/>
            <person name="Huo Y.-B."/>
            <person name="Yu X.-L."/>
            <person name="Zeng H."/>
            <person name="Leung W.-K."/>
            <person name="Watt R.M."/>
        </authorList>
    </citation>
    <scope>NUCLEOTIDE SEQUENCE [LARGE SCALE GENOMIC DNA]</scope>
    <source>
        <strain evidence="5 6">OMZ 804</strain>
    </source>
</reference>
<evidence type="ECO:0000313" key="6">
    <source>
        <dbReference type="Proteomes" id="UP000464374"/>
    </source>
</evidence>
<dbReference type="SUPFAM" id="SSF69318">
    <property type="entry name" value="Integrin alpha N-terminal domain"/>
    <property type="match status" value="1"/>
</dbReference>
<protein>
    <submittedName>
        <fullName evidence="5">Uncharacterized protein</fullName>
    </submittedName>
</protein>
<dbReference type="NCBIfam" id="TIGR03696">
    <property type="entry name" value="Rhs_assc_core"/>
    <property type="match status" value="1"/>
</dbReference>
<dbReference type="PANTHER" id="PTHR32305">
    <property type="match status" value="1"/>
</dbReference>
<dbReference type="InterPro" id="IPR056823">
    <property type="entry name" value="TEN-like_YD-shell"/>
</dbReference>
<sequence length="2665" mass="297684">MKGKKRSDGKIGYERAEYFDGKALKGLYLSENEDWNWSVGGKLDISGPQVGAGMGLTKQWSRGESSSEFTDVNRDGYVDFVSKGRYYENDRGRGFKAGIALSGAEKTEIGVSKEEKEEAEKGHYFQEGVQAWRSAVSGEIEIAVEIKEIGSGKLGVWKGVNKGGVLVGECTEKKGYRFTQAVKRGEYIYFATETDNKAEIGESIRAGIRIRYRKIQRDELLGAHIAYELPERMNESPDEVLQHFYQRKSEHDEDGSREYWQLKDSQYAQHLSEQTIEKILEKGYYGYAGDEVAKERFEVFYGRIGSESEQAALKERVQYDAGFEQYVWNGRGSGGGPYSDIINKMSQEQRKEMAGYKSGDGSVRYPLYDGDGKAYYRDRLTLKVNSEREKGERGYEDEKGVEVGLINGKAYRFEKEGEELVLYEQGRRKEGAVVTKEGKNVKAIVEGRSKKGYEFSIELTGRKVGKVISENEYEKGMAEIVEKGIEYRISRVERISEKVYEKIKDKRIQKGSETIAIGTLYEKSGNEWHLKEGAAEEDKKEIVKALKEARRKGKVIIEELPEGEKRIREIGIFTAEERKEVGEEYFEAIGDEYQIKSGISGEGLQQFEKKLKRYESKTYNFPYFTHDKVRGEYRTTREHLAKEEVLKFLAYVGSYYYERVGVCIVYPRESLYEVQGGQIEVVKIQGGKVVTTWEGIQEYRGNENYWIGKYEGKEGIAGFGRYEQMYGGANRWYYGLYSRWGQQRFSVEALFAPNEYEDEYGGKNEKEGAKKVDKERQKLKNQSEAGAPSGEEAKDKVREEIQKRTLGGYSAVQRYGTYAEENLKQESPPETPKQDEGSGFFFKEKSLIGAIANTSENGFDADGEMASVMHYYAAYIDDEVLHSSRITGGAYGKLPWVKGGKGFVLSANESKSYDFNVGSHAASVNTSVGVNTGESKQIQGYQDIDGDGYPDLLKTSSEGLSVQYGSGEGVFSRPGYLGGGGLSTNSNNSTVHGAGLGLSGAVQTIRTVIGSIKSQSLAPAGSSPGGMSPSVGVNFSDGRQYQRSGLVDINGDGLPDYQQAGVAKLNIGDGFTAAGAWWGENISSGSVKSGGGNFGLGLNIGAALVYGGGNIGVNVNISQTATDTLIADINGDGLPDLLTVKGGNYTVKVNRGAGFETEEKTIAIRTLESGEYEDYYSKSLSRLVGTSEKIQVPYRPGSMNKGLDTKKINELLKTPEALEFNTSRSVGVSGSLSGQVGFPVWAGINIICNFSGGASGTYSESEVSLRLFDVDGDGLADRVFNIGGADKLYVQRNKLGKVGLLKTIKLPTGGSYEIEYQRVGNTRELPQSKYVLSSVTMNSGLQSKSGNIQSYKTEYTYKDGYYDRKAKEFYGFKTVKAVTGTGKTTETEYYIDAYYRKGMVKKETVSHNGAVYSIKEYETDEVPHARVKREWNTIREGYRSIQTESEYRYDRYGNVTSLEDKGDVSNPNDDIIARIRYWDSGDERRYFKAHPERIEVLDGKSGRLLRKREGRYDSQTGAITEVKQYTSSGTNLTYTIDWDESGNIKTLTGPTGKKVSYRYQDGIYVTKITEEGSKGGAPYESTLLWDSALGVKLEETDSAGNTMKYRYDGFGRVIEVQSPYDDTAGTPYAKYEYHTPSSSFWYTVTANKLTTEAADTAIMKTIVMHDGLGRALYTAKEGEVYREGTAGETNVGWNISGATHYDEAGRKIKEGMPFFYGGDLPAELASKASYASVEQFYETNDFTALRNETAYTYDGIDRVIKTVLPDGSEQKNEYAIEDNLQITIATDPLENKSVTKKDARGNIREVERLDKNDTRLTKGRYEYSVLGEMLRAYDANENIVSVTYDLLGRRIALESKDTGRKEWRYDSKGLLEAESDSLLRSKLSEIQYHYDGFDRLVKIDYPFSTDVEYTYGVPGQAGAGEIVHKKDESGDIHYEYGKLSEVVKETRTIKRYEALSEPETATFTYRSDYLGRMQTMKYPDGETITYTYDKGGQLKGVSGVKNTIKGSENYSYIDTIVYDEHGQRVYIKYGNGVETRYRYDDKRRWLKDIETKNRQTDETFQKISYRFDKVGNVLGYSNDASVYETSQSYTYDSLYQLIGVEGTSNQYKAIKSFGSTPVHVAKYKQDFAFDGIGNMTRKASTTNLPGARGNAYPKAELDYSLDYEYDPAYAHRLIHAGNRYYRYDANGNIAAEKDSPFTDDEEFVFTYNYDPDTDVYGTDYGFGLDAPKETEESHPENLFAYRRNYTWNEKNLLTKSSDRSYTVHYRYGEDGQRALKYTEEGRSETLYFNNFYTIHIPVQDKNNPQGLRVHKHIFVGNSRLVTAMTHTDNNGDNAEQREKRYYYHSDHLGSAQFVTDWRGKQYEHIEYTPYGELWIEEVAAGLDKLPFRFTGKEMDEETGLYYYGARYLDPKYSRWLSGDPALGDYIPKAPTDDEAKKYNENLPGMGGVFNVVNLHLYHYAGNNPVKYTDPDGKFIHIIIGAVVGGSLAGGVSVATQFVKGEGIDLKKVLLAAAGGALSGGLAATGVGLVGQVLANGAISATQDIVTQFGFEHKNLSNADYLELGLAFITGSVAGKLGGKGADSSHIMASSTKQLFHRIGNAITHKTGKDLVSELGKAIVYYAKTNGLKSISKDTVWSIVKGTAPSALNLGIEIYKKVENMMHGEQ</sequence>
<dbReference type="InterPro" id="IPR050708">
    <property type="entry name" value="T6SS_VgrG/RHS"/>
</dbReference>
<dbReference type="KEGG" id="trz:GWP43_00895"/>
<evidence type="ECO:0000256" key="2">
    <source>
        <dbReference type="SAM" id="MobiDB-lite"/>
    </source>
</evidence>
<dbReference type="Gene3D" id="2.180.10.10">
    <property type="entry name" value="RHS repeat-associated core"/>
    <property type="match status" value="2"/>
</dbReference>
<keyword evidence="1" id="KW-0677">Repeat</keyword>
<dbReference type="InterPro" id="IPR028994">
    <property type="entry name" value="Integrin_alpha_N"/>
</dbReference>
<feature type="compositionally biased region" description="Basic and acidic residues" evidence="2">
    <location>
        <begin position="760"/>
        <end position="778"/>
    </location>
</feature>
<dbReference type="RefSeq" id="WP_162662057.1">
    <property type="nucleotide sequence ID" value="NZ_CP048020.1"/>
</dbReference>
<dbReference type="Pfam" id="PF25023">
    <property type="entry name" value="TEN_YD-shell"/>
    <property type="match status" value="1"/>
</dbReference>
<feature type="region of interest" description="Disordered" evidence="2">
    <location>
        <begin position="758"/>
        <end position="797"/>
    </location>
</feature>
<dbReference type="InterPro" id="IPR022385">
    <property type="entry name" value="Rhs_assc_core"/>
</dbReference>
<name>A0A6P1XY69_9SPIR</name>
<dbReference type="Proteomes" id="UP000464374">
    <property type="component" value="Chromosome"/>
</dbReference>
<dbReference type="EMBL" id="CP048020">
    <property type="protein sequence ID" value="QHX42245.1"/>
    <property type="molecule type" value="Genomic_DNA"/>
</dbReference>
<evidence type="ECO:0000313" key="5">
    <source>
        <dbReference type="EMBL" id="QHX42245.1"/>
    </source>
</evidence>
<accession>A0A6P1XY69</accession>
<organism evidence="5 6">
    <name type="scientific">Treponema vincentii</name>
    <dbReference type="NCBI Taxonomy" id="69710"/>
    <lineage>
        <taxon>Bacteria</taxon>
        <taxon>Pseudomonadati</taxon>
        <taxon>Spirochaetota</taxon>
        <taxon>Spirochaetia</taxon>
        <taxon>Spirochaetales</taxon>
        <taxon>Treponemataceae</taxon>
        <taxon>Treponema</taxon>
    </lineage>
</organism>
<proteinExistence type="predicted"/>
<feature type="domain" description="Teneurin-like YD-shell" evidence="4">
    <location>
        <begin position="1856"/>
        <end position="2465"/>
    </location>
</feature>
<gene>
    <name evidence="5" type="ORF">GWP43_00895</name>
</gene>
<dbReference type="InterPro" id="IPR022045">
    <property type="entry name" value="TcdB_toxin_mid/N"/>
</dbReference>